<reference evidence="2 3" key="1">
    <citation type="submission" date="2023-07" db="EMBL/GenBank/DDBJ databases">
        <title>Genomic Encyclopedia of Type Strains, Phase IV (KMG-IV): sequencing the most valuable type-strain genomes for metagenomic binning, comparative biology and taxonomic classification.</title>
        <authorList>
            <person name="Goeker M."/>
        </authorList>
    </citation>
    <scope>NUCLEOTIDE SEQUENCE [LARGE SCALE GENOMIC DNA]</scope>
    <source>
        <strain evidence="2 3">DSM 12751</strain>
    </source>
</reference>
<feature type="transmembrane region" description="Helical" evidence="1">
    <location>
        <begin position="21"/>
        <end position="40"/>
    </location>
</feature>
<dbReference type="RefSeq" id="WP_307394216.1">
    <property type="nucleotide sequence ID" value="NZ_BAAADK010000048.1"/>
</dbReference>
<feature type="transmembrane region" description="Helical" evidence="1">
    <location>
        <begin position="212"/>
        <end position="237"/>
    </location>
</feature>
<sequence length="244" mass="27912">MPTFTQRPLTKHVFGYLFNWSLWYLGTMLISHLIFLWLAGRYDQSIGSFLPFTYYTTTIFMFVAGIFIPYVFLPFKKYGYTRKQIFTSSIKASLLTAVTAIAIIVVITLLQHLIVPELVNPTMADAVIEDSSKSVHIDLSGMNSPLYEALNYSESWVTTILVFFASILVYHFIGLLLGMGYYRYGWVIGFIFIAIALGSFFLFQWIWETDLFSTILLPTVLSVLISLIAAFAAWLLIRNVRIKL</sequence>
<feature type="transmembrane region" description="Helical" evidence="1">
    <location>
        <begin position="52"/>
        <end position="73"/>
    </location>
</feature>
<evidence type="ECO:0000313" key="3">
    <source>
        <dbReference type="Proteomes" id="UP001235840"/>
    </source>
</evidence>
<keyword evidence="3" id="KW-1185">Reference proteome</keyword>
<keyword evidence="1" id="KW-1133">Transmembrane helix</keyword>
<feature type="transmembrane region" description="Helical" evidence="1">
    <location>
        <begin position="156"/>
        <end position="177"/>
    </location>
</feature>
<feature type="transmembrane region" description="Helical" evidence="1">
    <location>
        <begin position="184"/>
        <end position="206"/>
    </location>
</feature>
<keyword evidence="1" id="KW-0472">Membrane</keyword>
<protein>
    <submittedName>
        <fullName evidence="2">MFS family permease</fullName>
    </submittedName>
</protein>
<dbReference type="EMBL" id="JAUSTY010000007">
    <property type="protein sequence ID" value="MDQ0166205.1"/>
    <property type="molecule type" value="Genomic_DNA"/>
</dbReference>
<comment type="caution">
    <text evidence="2">The sequence shown here is derived from an EMBL/GenBank/DDBJ whole genome shotgun (WGS) entry which is preliminary data.</text>
</comment>
<organism evidence="2 3">
    <name type="scientific">Caldalkalibacillus horti</name>
    <dbReference type="NCBI Taxonomy" id="77523"/>
    <lineage>
        <taxon>Bacteria</taxon>
        <taxon>Bacillati</taxon>
        <taxon>Bacillota</taxon>
        <taxon>Bacilli</taxon>
        <taxon>Bacillales</taxon>
        <taxon>Bacillaceae</taxon>
        <taxon>Caldalkalibacillus</taxon>
    </lineage>
</organism>
<feature type="transmembrane region" description="Helical" evidence="1">
    <location>
        <begin position="94"/>
        <end position="114"/>
    </location>
</feature>
<evidence type="ECO:0000256" key="1">
    <source>
        <dbReference type="SAM" id="Phobius"/>
    </source>
</evidence>
<evidence type="ECO:0000313" key="2">
    <source>
        <dbReference type="EMBL" id="MDQ0166205.1"/>
    </source>
</evidence>
<accession>A0ABT9VZC2</accession>
<proteinExistence type="predicted"/>
<dbReference type="Proteomes" id="UP001235840">
    <property type="component" value="Unassembled WGS sequence"/>
</dbReference>
<name>A0ABT9VZC2_9BACI</name>
<keyword evidence="1" id="KW-0812">Transmembrane</keyword>
<gene>
    <name evidence="2" type="ORF">J2S11_002106</name>
</gene>